<proteinExistence type="predicted"/>
<evidence type="ECO:0000313" key="2">
    <source>
        <dbReference type="EMBL" id="VAW29269.1"/>
    </source>
</evidence>
<feature type="transmembrane region" description="Helical" evidence="1">
    <location>
        <begin position="132"/>
        <end position="150"/>
    </location>
</feature>
<keyword evidence="1" id="KW-0812">Transmembrane</keyword>
<sequence length="155" mass="17853">MKTYLPYSFKKIGIIIVLAAIAISFIAGANEMEKGYIEGYNLGNSVNPPTNTKEISLTYKEIVSPGTANTLNWISIVFSISGFLLYIFSSEKTEDEFIRKLRYQSLEKSLIITWFVALLFFIFKQVAFEAFYILQIQLIAYVLIFHRYKVKYLAN</sequence>
<evidence type="ECO:0000256" key="1">
    <source>
        <dbReference type="SAM" id="Phobius"/>
    </source>
</evidence>
<reference evidence="2" key="1">
    <citation type="submission" date="2018-06" db="EMBL/GenBank/DDBJ databases">
        <authorList>
            <person name="Zhirakovskaya E."/>
        </authorList>
    </citation>
    <scope>NUCLEOTIDE SEQUENCE</scope>
</reference>
<feature type="transmembrane region" description="Helical" evidence="1">
    <location>
        <begin position="70"/>
        <end position="88"/>
    </location>
</feature>
<name>A0A3B0UX99_9ZZZZ</name>
<protein>
    <submittedName>
        <fullName evidence="2">Uncharacterized protein</fullName>
    </submittedName>
</protein>
<organism evidence="2">
    <name type="scientific">hydrothermal vent metagenome</name>
    <dbReference type="NCBI Taxonomy" id="652676"/>
    <lineage>
        <taxon>unclassified sequences</taxon>
        <taxon>metagenomes</taxon>
        <taxon>ecological metagenomes</taxon>
    </lineage>
</organism>
<accession>A0A3B0UX99</accession>
<keyword evidence="1" id="KW-0472">Membrane</keyword>
<feature type="transmembrane region" description="Helical" evidence="1">
    <location>
        <begin position="109"/>
        <end position="126"/>
    </location>
</feature>
<dbReference type="EMBL" id="UOET01000343">
    <property type="protein sequence ID" value="VAW29269.1"/>
    <property type="molecule type" value="Genomic_DNA"/>
</dbReference>
<dbReference type="AlphaFoldDB" id="A0A3B0UX99"/>
<keyword evidence="1" id="KW-1133">Transmembrane helix</keyword>
<feature type="transmembrane region" description="Helical" evidence="1">
    <location>
        <begin position="12"/>
        <end position="29"/>
    </location>
</feature>
<gene>
    <name evidence="2" type="ORF">MNBD_BACTEROID07-26</name>
</gene>